<feature type="region of interest" description="Disordered" evidence="2">
    <location>
        <begin position="59"/>
        <end position="80"/>
    </location>
</feature>
<feature type="region of interest" description="Disordered" evidence="2">
    <location>
        <begin position="652"/>
        <end position="686"/>
    </location>
</feature>
<evidence type="ECO:0000313" key="4">
    <source>
        <dbReference type="Proteomes" id="UP001205105"/>
    </source>
</evidence>
<feature type="compositionally biased region" description="Basic and acidic residues" evidence="2">
    <location>
        <begin position="577"/>
        <end position="590"/>
    </location>
</feature>
<dbReference type="InterPro" id="IPR009091">
    <property type="entry name" value="RCC1/BLIP-II"/>
</dbReference>
<feature type="compositionally biased region" description="Low complexity" evidence="2">
    <location>
        <begin position="555"/>
        <end position="574"/>
    </location>
</feature>
<dbReference type="GO" id="GO:0003676">
    <property type="term" value="F:nucleic acid binding"/>
    <property type="evidence" value="ECO:0007669"/>
    <property type="project" value="InterPro"/>
</dbReference>
<dbReference type="CDD" id="cd02325">
    <property type="entry name" value="R3H"/>
    <property type="match status" value="1"/>
</dbReference>
<evidence type="ECO:0000313" key="3">
    <source>
        <dbReference type="EMBL" id="KAI7841931.1"/>
    </source>
</evidence>
<dbReference type="PROSITE" id="PS50012">
    <property type="entry name" value="RCC1_3"/>
    <property type="match status" value="1"/>
</dbReference>
<dbReference type="PANTHER" id="PTHR45982">
    <property type="entry name" value="REGULATOR OF CHROMOSOME CONDENSATION"/>
    <property type="match status" value="1"/>
</dbReference>
<dbReference type="GO" id="GO:0005737">
    <property type="term" value="C:cytoplasm"/>
    <property type="evidence" value="ECO:0007669"/>
    <property type="project" value="TreeGrafter"/>
</dbReference>
<keyword evidence="4" id="KW-1185">Reference proteome</keyword>
<sequence>MPLLYEVQSAEERQAGHRQLLIQALTARLYVSGQCPQGLGCSPAGARFTAPERLLLRGGSDDSQPLSLQAAGGAPRSPRTELGRSISIKSVAAGADFAVLLTWDGAVLDTRCLASGAASPRRQQQGGGFDWSGLWRPPPGCRPVAVAAGGCWQSSGRAGGHVLVVTDQHTMWGWGSNAAGQLGAGCMGAGRSSRAGQEAALPPSEAATSSMLSWVAAPLEVVDSVAAAAMGLPTAASCGEDHSALLCRNGQVWGAGSNASGACGLPVVQLAAAAWSEVPLPPGAALAVAVSCGRRNTAVVTHCGRLLVCGANESGQAAVGRQGGCCYLLADVGPSAAWHGMQRTNQLVGGGGGDAANRAVGVACGSGSLYALTSSGEVFSWGQGGQGELGLGGSSKNVCTPSRLPWAHDVAAVAASSGGRFAAVVDRSSRLLTFGAGKSGCLGHGDTAKKAVGRPVKALAGQTVYAASGGAEWMLVLAGWRPPAGRGGKGGTSPRAAQLEASSPRADQEPGAAFRYLAVEPAPPPSPRSQGALSPGSTPSTPLARRRSSGGGFGADADAASTASGSSGSWPGLRGRSGREQRQEEKERLGRSGRRQQQGEAERLDLAPEAAYSRRQRWMRDPLVHLMAEARGLMHESVGEGGARRLVVWKPSRSRRSLKPGMLLGASSDGEASGFPAAQAAAPGQQ</sequence>
<dbReference type="Pfam" id="PF13540">
    <property type="entry name" value="RCC1_2"/>
    <property type="match status" value="1"/>
</dbReference>
<dbReference type="PANTHER" id="PTHR45982:SF11">
    <property type="entry name" value="E3 UBIQUITIN-PROTEIN LIGASE HERC1 ISOFORM X1-RELATED"/>
    <property type="match status" value="1"/>
</dbReference>
<dbReference type="Gene3D" id="3.30.1370.50">
    <property type="entry name" value="R3H-like domain"/>
    <property type="match status" value="1"/>
</dbReference>
<name>A0AAD5DRT0_9CHLO</name>
<dbReference type="Pfam" id="PF00415">
    <property type="entry name" value="RCC1"/>
    <property type="match status" value="1"/>
</dbReference>
<dbReference type="PROSITE" id="PS00626">
    <property type="entry name" value="RCC1_2"/>
    <property type="match status" value="1"/>
</dbReference>
<feature type="repeat" description="RCC1" evidence="1">
    <location>
        <begin position="376"/>
        <end position="428"/>
    </location>
</feature>
<dbReference type="InterPro" id="IPR000408">
    <property type="entry name" value="Reg_chr_condens"/>
</dbReference>
<feature type="compositionally biased region" description="Low complexity" evidence="2">
    <location>
        <begin position="676"/>
        <end position="686"/>
    </location>
</feature>
<feature type="compositionally biased region" description="Polar residues" evidence="2">
    <location>
        <begin position="528"/>
        <end position="541"/>
    </location>
</feature>
<evidence type="ECO:0000256" key="2">
    <source>
        <dbReference type="SAM" id="MobiDB-lite"/>
    </source>
</evidence>
<dbReference type="GO" id="GO:0005085">
    <property type="term" value="F:guanyl-nucleotide exchange factor activity"/>
    <property type="evidence" value="ECO:0007669"/>
    <property type="project" value="TreeGrafter"/>
</dbReference>
<gene>
    <name evidence="3" type="ORF">COHA_004458</name>
</gene>
<evidence type="ECO:0000256" key="1">
    <source>
        <dbReference type="PROSITE-ProRule" id="PRU00235"/>
    </source>
</evidence>
<organism evidence="3 4">
    <name type="scientific">Chlorella ohadii</name>
    <dbReference type="NCBI Taxonomy" id="2649997"/>
    <lineage>
        <taxon>Eukaryota</taxon>
        <taxon>Viridiplantae</taxon>
        <taxon>Chlorophyta</taxon>
        <taxon>core chlorophytes</taxon>
        <taxon>Trebouxiophyceae</taxon>
        <taxon>Chlorellales</taxon>
        <taxon>Chlorellaceae</taxon>
        <taxon>Chlorella clade</taxon>
        <taxon>Chlorella</taxon>
    </lineage>
</organism>
<dbReference type="InterPro" id="IPR051553">
    <property type="entry name" value="Ran_GTPase-activating"/>
</dbReference>
<comment type="caution">
    <text evidence="3">The sequence shown here is derived from an EMBL/GenBank/DDBJ whole genome shotgun (WGS) entry which is preliminary data.</text>
</comment>
<reference evidence="3" key="1">
    <citation type="submission" date="2020-11" db="EMBL/GenBank/DDBJ databases">
        <title>Chlorella ohadii genome sequencing and assembly.</title>
        <authorList>
            <person name="Murik O."/>
            <person name="Treves H."/>
            <person name="Kedem I."/>
            <person name="Shotland Y."/>
            <person name="Kaplan A."/>
        </authorList>
    </citation>
    <scope>NUCLEOTIDE SEQUENCE</scope>
    <source>
        <strain evidence="3">1</strain>
    </source>
</reference>
<protein>
    <submittedName>
        <fullName evidence="3">Uncharacterized protein</fullName>
    </submittedName>
</protein>
<dbReference type="InterPro" id="IPR036867">
    <property type="entry name" value="R3H_dom_sf"/>
</dbReference>
<proteinExistence type="predicted"/>
<accession>A0AAD5DRT0</accession>
<dbReference type="Proteomes" id="UP001205105">
    <property type="component" value="Unassembled WGS sequence"/>
</dbReference>
<dbReference type="PRINTS" id="PR00633">
    <property type="entry name" value="RCCNDNSATION"/>
</dbReference>
<dbReference type="SUPFAM" id="SSF50985">
    <property type="entry name" value="RCC1/BLIP-II"/>
    <property type="match status" value="1"/>
</dbReference>
<dbReference type="AlphaFoldDB" id="A0AAD5DRT0"/>
<dbReference type="EMBL" id="JADXDR010000058">
    <property type="protein sequence ID" value="KAI7841931.1"/>
    <property type="molecule type" value="Genomic_DNA"/>
</dbReference>
<dbReference type="Gene3D" id="2.130.10.30">
    <property type="entry name" value="Regulator of chromosome condensation 1/beta-lactamase-inhibitor protein II"/>
    <property type="match status" value="2"/>
</dbReference>
<feature type="region of interest" description="Disordered" evidence="2">
    <location>
        <begin position="485"/>
        <end position="608"/>
    </location>
</feature>
<dbReference type="SUPFAM" id="SSF82708">
    <property type="entry name" value="R3H domain"/>
    <property type="match status" value="1"/>
</dbReference>